<dbReference type="CDD" id="cd03356">
    <property type="entry name" value="LbH_G1P_AT_C_like"/>
    <property type="match status" value="1"/>
</dbReference>
<dbReference type="CDD" id="cd04181">
    <property type="entry name" value="NTP_transferase"/>
    <property type="match status" value="1"/>
</dbReference>
<dbReference type="RefSeq" id="WP_337312032.1">
    <property type="nucleotide sequence ID" value="NZ_JAEKNS010000103.1"/>
</dbReference>
<dbReference type="InterPro" id="IPR056764">
    <property type="entry name" value="LbH_EIF2B3/5"/>
</dbReference>
<reference evidence="11 12" key="1">
    <citation type="submission" date="2020-10" db="EMBL/GenBank/DDBJ databases">
        <title>Ca. Dormibacterota MAGs.</title>
        <authorList>
            <person name="Montgomery K."/>
        </authorList>
    </citation>
    <scope>NUCLEOTIDE SEQUENCE [LARGE SCALE GENOMIC DNA]</scope>
    <source>
        <strain evidence="11">SC8812_S17_18</strain>
    </source>
</reference>
<dbReference type="Pfam" id="PF02879">
    <property type="entry name" value="PGM_PMM_II"/>
    <property type="match status" value="1"/>
</dbReference>
<dbReference type="InterPro" id="IPR005844">
    <property type="entry name" value="A-D-PHexomutase_a/b/a-I"/>
</dbReference>
<evidence type="ECO:0000256" key="4">
    <source>
        <dbReference type="ARBA" id="ARBA00022540"/>
    </source>
</evidence>
<evidence type="ECO:0000256" key="1">
    <source>
        <dbReference type="ARBA" id="ARBA00004514"/>
    </source>
</evidence>
<evidence type="ECO:0000259" key="10">
    <source>
        <dbReference type="Pfam" id="PF25084"/>
    </source>
</evidence>
<sequence>MNSSPAGSGVKAVVMAGGEGSRLRPLTSQYPKPLVPVAGTPVIEHILRLLRDHGITQVILTLQYLGAEIRNRLGDGSDLDMEIEYVVEDRPLGTAGSVGNAAHLLDDTFLVISGDSLTDIDLTWVLEEHRRRQSHASIVLKSVPNPLEYGVVVTDSDGRVRRFLEKPSWGEVFSDHANTGIYVIEPSVLGHIKPEVAVDWSRDVFPGMLRRKEPLFGIVAEEGYWCDIGSIQSYMQANWDALEGRVRCHIPGRREGSVWIGEGVEFGIGVQLEGPAYIGDEVKLKAGAFINGHAVIDKYTIIDDNAKLSNTVVWPHSYIGENCRLRQSIVCRNVTIKNGSLLEDNTVIGDDCVIGRGSRIRSGVKIWPHKEVEPGSTVNESVIWAGEWRRGLFSSYGMGGLINVELTPEFCARLGAAFAATLPRNATIAVARDHARSSRMIKRAIVSGLISAGATVRDLNVVPVPLTQFATRGGHCDAGVHVLVSPLDQRSADIRFFDGEGLQIDKRAERKFENLFFREDFRRAAFYEMGDIEHIDPQGDYCRHLMNSVDAAAIRAANFRVLIDYDYSQASSVLPGILDDLGVTAIPLNAGLNEQPHHQKVPDETALVSRTVNADLGCMISPTAERITFIDDEGTVMSAYETFGILVSWWLKTHPGIVVAPATTPQWLVSLVGEAGGSFMPTPAEASAVLRASAAPSTCLAADGEGGFIWPYFFGAYDAMYTLVKLLEMRAVFQAPLSEMRRGLPVSPYITATEFCPWEAKGKVMRRLLEDHQGRALDLVDGLKVFVDGGFVLVRPDPDEPAYHVVASVGDEATGKRLVSEYLERVRVAQGSNGESEGGTAFPPRTPPSSAVSTPPT</sequence>
<feature type="domain" description="Alpha-D-phosphohexomutase alpha/beta/alpha" evidence="9">
    <location>
        <begin position="540"/>
        <end position="634"/>
    </location>
</feature>
<feature type="compositionally biased region" description="Low complexity" evidence="6">
    <location>
        <begin position="848"/>
        <end position="857"/>
    </location>
</feature>
<feature type="domain" description="Nucleotidyl transferase" evidence="7">
    <location>
        <begin position="11"/>
        <end position="241"/>
    </location>
</feature>
<dbReference type="Pfam" id="PF02878">
    <property type="entry name" value="PGM_PMM_I"/>
    <property type="match status" value="1"/>
</dbReference>
<dbReference type="GO" id="GO:0005975">
    <property type="term" value="P:carbohydrate metabolic process"/>
    <property type="evidence" value="ECO:0007669"/>
    <property type="project" value="InterPro"/>
</dbReference>
<comment type="similarity">
    <text evidence="2">Belongs to the phosphohexose mutase family.</text>
</comment>
<keyword evidence="5" id="KW-0648">Protein biosynthesis</keyword>
<dbReference type="Gene3D" id="3.30.310.50">
    <property type="entry name" value="Alpha-D-phosphohexomutase, C-terminal domain"/>
    <property type="match status" value="1"/>
</dbReference>
<dbReference type="InterPro" id="IPR050486">
    <property type="entry name" value="Mannose-1P_guanyltransferase"/>
</dbReference>
<dbReference type="InterPro" id="IPR005835">
    <property type="entry name" value="NTP_transferase_dom"/>
</dbReference>
<feature type="domain" description="Alpha-D-phosphohexomutase alpha/beta/alpha" evidence="8">
    <location>
        <begin position="392"/>
        <end position="522"/>
    </location>
</feature>
<keyword evidence="4" id="KW-0396">Initiation factor</keyword>
<dbReference type="Pfam" id="PF25084">
    <property type="entry name" value="LbH_EIF2B"/>
    <property type="match status" value="1"/>
</dbReference>
<evidence type="ECO:0000313" key="11">
    <source>
        <dbReference type="EMBL" id="MBJ7595168.1"/>
    </source>
</evidence>
<dbReference type="SUPFAM" id="SSF53738">
    <property type="entry name" value="Phosphoglucomutase, first 3 domains"/>
    <property type="match status" value="3"/>
</dbReference>
<dbReference type="GO" id="GO:0016868">
    <property type="term" value="F:intramolecular phosphotransferase activity"/>
    <property type="evidence" value="ECO:0007669"/>
    <property type="project" value="InterPro"/>
</dbReference>
<dbReference type="InterPro" id="IPR036900">
    <property type="entry name" value="A-D-PHexomutase_C_sf"/>
</dbReference>
<dbReference type="AlphaFoldDB" id="A0A934K1J5"/>
<dbReference type="GO" id="GO:0016740">
    <property type="term" value="F:transferase activity"/>
    <property type="evidence" value="ECO:0007669"/>
    <property type="project" value="UniProtKB-KW"/>
</dbReference>
<dbReference type="SUPFAM" id="SSF51161">
    <property type="entry name" value="Trimeric LpxA-like enzymes"/>
    <property type="match status" value="1"/>
</dbReference>
<protein>
    <submittedName>
        <fullName evidence="11">NTP transferase domain-containing protein</fullName>
    </submittedName>
</protein>
<evidence type="ECO:0000256" key="6">
    <source>
        <dbReference type="SAM" id="MobiDB-lite"/>
    </source>
</evidence>
<dbReference type="InterPro" id="IPR016055">
    <property type="entry name" value="A-D-PHexomutase_a/b/a-I/II/III"/>
</dbReference>
<organism evidence="11 12">
    <name type="scientific">Candidatus Aeolococcus gillhamiae</name>
    <dbReference type="NCBI Taxonomy" id="3127015"/>
    <lineage>
        <taxon>Bacteria</taxon>
        <taxon>Bacillati</taxon>
        <taxon>Candidatus Dormiibacterota</taxon>
        <taxon>Candidatus Dormibacteria</taxon>
        <taxon>Candidatus Aeolococcales</taxon>
        <taxon>Candidatus Aeolococcaceae</taxon>
        <taxon>Candidatus Aeolococcus</taxon>
    </lineage>
</organism>
<dbReference type="SUPFAM" id="SSF55957">
    <property type="entry name" value="Phosphoglucomutase, C-terminal domain"/>
    <property type="match status" value="1"/>
</dbReference>
<comment type="subcellular location">
    <subcellularLocation>
        <location evidence="1">Cytoplasm</location>
        <location evidence="1">Cytosol</location>
    </subcellularLocation>
</comment>
<feature type="domain" description="EIF2B subunit epsilon/gamma LbH" evidence="10">
    <location>
        <begin position="258"/>
        <end position="358"/>
    </location>
</feature>
<dbReference type="Pfam" id="PF00483">
    <property type="entry name" value="NTP_transferase"/>
    <property type="match status" value="1"/>
</dbReference>
<dbReference type="InterPro" id="IPR029044">
    <property type="entry name" value="Nucleotide-diphossugar_trans"/>
</dbReference>
<keyword evidence="11" id="KW-0808">Transferase</keyword>
<feature type="region of interest" description="Disordered" evidence="6">
    <location>
        <begin position="829"/>
        <end position="857"/>
    </location>
</feature>
<name>A0A934K1J5_9BACT</name>
<proteinExistence type="inferred from homology"/>
<evidence type="ECO:0000256" key="3">
    <source>
        <dbReference type="ARBA" id="ARBA00022490"/>
    </source>
</evidence>
<keyword evidence="3" id="KW-0963">Cytoplasm</keyword>
<evidence type="ECO:0000313" key="12">
    <source>
        <dbReference type="Proteomes" id="UP000606991"/>
    </source>
</evidence>
<dbReference type="Gene3D" id="2.160.10.10">
    <property type="entry name" value="Hexapeptide repeat proteins"/>
    <property type="match status" value="1"/>
</dbReference>
<dbReference type="SUPFAM" id="SSF53448">
    <property type="entry name" value="Nucleotide-diphospho-sugar transferases"/>
    <property type="match status" value="1"/>
</dbReference>
<dbReference type="Gene3D" id="3.90.550.10">
    <property type="entry name" value="Spore Coat Polysaccharide Biosynthesis Protein SpsA, Chain A"/>
    <property type="match status" value="1"/>
</dbReference>
<dbReference type="PANTHER" id="PTHR22572">
    <property type="entry name" value="SUGAR-1-PHOSPHATE GUANYL TRANSFERASE"/>
    <property type="match status" value="1"/>
</dbReference>
<accession>A0A934K1J5</accession>
<gene>
    <name evidence="11" type="ORF">JF886_09960</name>
</gene>
<dbReference type="InterPro" id="IPR011004">
    <property type="entry name" value="Trimer_LpxA-like_sf"/>
</dbReference>
<evidence type="ECO:0000256" key="5">
    <source>
        <dbReference type="ARBA" id="ARBA00022917"/>
    </source>
</evidence>
<evidence type="ECO:0000259" key="8">
    <source>
        <dbReference type="Pfam" id="PF02878"/>
    </source>
</evidence>
<dbReference type="EMBL" id="JAEKNS010000103">
    <property type="protein sequence ID" value="MBJ7595168.1"/>
    <property type="molecule type" value="Genomic_DNA"/>
</dbReference>
<dbReference type="Proteomes" id="UP000606991">
    <property type="component" value="Unassembled WGS sequence"/>
</dbReference>
<evidence type="ECO:0000256" key="2">
    <source>
        <dbReference type="ARBA" id="ARBA00010231"/>
    </source>
</evidence>
<dbReference type="InterPro" id="IPR005845">
    <property type="entry name" value="A-D-PHexomutase_a/b/a-II"/>
</dbReference>
<evidence type="ECO:0000259" key="9">
    <source>
        <dbReference type="Pfam" id="PF02879"/>
    </source>
</evidence>
<dbReference type="Gene3D" id="3.40.120.10">
    <property type="entry name" value="Alpha-D-Glucose-1,6-Bisphosphate, subunit A, domain 3"/>
    <property type="match status" value="3"/>
</dbReference>
<evidence type="ECO:0000259" key="7">
    <source>
        <dbReference type="Pfam" id="PF00483"/>
    </source>
</evidence>
<comment type="caution">
    <text evidence="11">The sequence shown here is derived from an EMBL/GenBank/DDBJ whole genome shotgun (WGS) entry which is preliminary data.</text>
</comment>